<dbReference type="PROSITE" id="PS51186">
    <property type="entry name" value="GNAT"/>
    <property type="match status" value="1"/>
</dbReference>
<dbReference type="EMBL" id="JAGSOH010000042">
    <property type="protein sequence ID" value="MBR7827784.1"/>
    <property type="molecule type" value="Genomic_DNA"/>
</dbReference>
<dbReference type="InterPro" id="IPR000182">
    <property type="entry name" value="GNAT_dom"/>
</dbReference>
<evidence type="ECO:0000313" key="2">
    <source>
        <dbReference type="EMBL" id="MBR7827784.1"/>
    </source>
</evidence>
<dbReference type="InterPro" id="IPR016181">
    <property type="entry name" value="Acyl_CoA_acyltransferase"/>
</dbReference>
<keyword evidence="3" id="KW-1185">Reference proteome</keyword>
<dbReference type="AlphaFoldDB" id="A0A941EEW3"/>
<proteinExistence type="predicted"/>
<reference evidence="2" key="1">
    <citation type="submission" date="2021-04" db="EMBL/GenBank/DDBJ databases">
        <title>Genome based classification of Actinospica acidithermotolerans sp. nov., an actinobacterium isolated from an Indonesian hot spring.</title>
        <authorList>
            <person name="Kusuma A.B."/>
            <person name="Putra K.E."/>
            <person name="Nafisah S."/>
            <person name="Loh J."/>
            <person name="Nouioui I."/>
            <person name="Goodfellow M."/>
        </authorList>
    </citation>
    <scope>NUCLEOTIDE SEQUENCE</scope>
    <source>
        <strain evidence="2">MGRD01-02</strain>
    </source>
</reference>
<dbReference type="Proteomes" id="UP000676325">
    <property type="component" value="Unassembled WGS sequence"/>
</dbReference>
<feature type="domain" description="N-acetyltransferase" evidence="1">
    <location>
        <begin position="17"/>
        <end position="193"/>
    </location>
</feature>
<dbReference type="SUPFAM" id="SSF55729">
    <property type="entry name" value="Acyl-CoA N-acyltransferases (Nat)"/>
    <property type="match status" value="1"/>
</dbReference>
<gene>
    <name evidence="2" type="ORF">KDK95_15805</name>
</gene>
<dbReference type="Pfam" id="PF13302">
    <property type="entry name" value="Acetyltransf_3"/>
    <property type="match status" value="1"/>
</dbReference>
<comment type="caution">
    <text evidence="2">The sequence shown here is derived from an EMBL/GenBank/DDBJ whole genome shotgun (WGS) entry which is preliminary data.</text>
</comment>
<organism evidence="2 3">
    <name type="scientific">Actinospica acidithermotolerans</name>
    <dbReference type="NCBI Taxonomy" id="2828514"/>
    <lineage>
        <taxon>Bacteria</taxon>
        <taxon>Bacillati</taxon>
        <taxon>Actinomycetota</taxon>
        <taxon>Actinomycetes</taxon>
        <taxon>Catenulisporales</taxon>
        <taxon>Actinospicaceae</taxon>
        <taxon>Actinospica</taxon>
    </lineage>
</organism>
<accession>A0A941EEW3</accession>
<sequence>MVSRDRSASLRRDAARVHLRRLTGDGAGEIEHWFDHPFARAYLGDRSWIHREVVLLAQRPGTVHRGARVLRSYGWIVLDHAEVPVAYIGGDVYDRWVRYHGESADGPILSGAEHRAAMALTYLVDPARWRRGYGRAALGAVLDHPEVADVEIFFLGIDVANHASRALAEAAGFTLDEPAPDFEDMLYYRRDRQSAPLAAHRRAPTAS</sequence>
<dbReference type="GO" id="GO:0016747">
    <property type="term" value="F:acyltransferase activity, transferring groups other than amino-acyl groups"/>
    <property type="evidence" value="ECO:0007669"/>
    <property type="project" value="InterPro"/>
</dbReference>
<evidence type="ECO:0000259" key="1">
    <source>
        <dbReference type="PROSITE" id="PS51186"/>
    </source>
</evidence>
<protein>
    <submittedName>
        <fullName evidence="2">GNAT family N-acetyltransferase</fullName>
    </submittedName>
</protein>
<dbReference type="Gene3D" id="3.40.630.30">
    <property type="match status" value="1"/>
</dbReference>
<dbReference type="RefSeq" id="WP_212518926.1">
    <property type="nucleotide sequence ID" value="NZ_JAGSOH010000042.1"/>
</dbReference>
<name>A0A941EEW3_9ACTN</name>
<evidence type="ECO:0000313" key="3">
    <source>
        <dbReference type="Proteomes" id="UP000676325"/>
    </source>
</evidence>